<dbReference type="Proteomes" id="UP001189429">
    <property type="component" value="Unassembled WGS sequence"/>
</dbReference>
<keyword evidence="1" id="KW-0812">Transmembrane</keyword>
<evidence type="ECO:0000256" key="1">
    <source>
        <dbReference type="SAM" id="Phobius"/>
    </source>
</evidence>
<keyword evidence="3" id="KW-1185">Reference proteome</keyword>
<sequence length="275" mass="31393">MPHVRSRYRAYMRQLRGFKGGFCSAPRPIPPPPGLEPRVQLTLQKLAPTTTDILLDYLAPKARKSISTRVASATVVSGDATKLSVRTRVAAVSIQGRTLASWGSDGLQLSATNDIAGISPHIPAEVSRVSSRRPPEPKNEDSNKDHDCQVWLLWDQMDCKLWRRTVLLAFHRTFLLILRLPLLGGPRSPKTRTLTKIMIVKWLLWDQMDCKRRRWTIWLAFLRTFLFILLLPILAVPRSSTKTRRRRRRITITIILFVKLLLPLCIILSFLGAYV</sequence>
<accession>A0ABN9PGL3</accession>
<evidence type="ECO:0000313" key="2">
    <source>
        <dbReference type="EMBL" id="CAK0792092.1"/>
    </source>
</evidence>
<proteinExistence type="predicted"/>
<reference evidence="2" key="1">
    <citation type="submission" date="2023-10" db="EMBL/GenBank/DDBJ databases">
        <authorList>
            <person name="Chen Y."/>
            <person name="Shah S."/>
            <person name="Dougan E. K."/>
            <person name="Thang M."/>
            <person name="Chan C."/>
        </authorList>
    </citation>
    <scope>NUCLEOTIDE SEQUENCE [LARGE SCALE GENOMIC DNA]</scope>
</reference>
<organism evidence="2 3">
    <name type="scientific">Prorocentrum cordatum</name>
    <dbReference type="NCBI Taxonomy" id="2364126"/>
    <lineage>
        <taxon>Eukaryota</taxon>
        <taxon>Sar</taxon>
        <taxon>Alveolata</taxon>
        <taxon>Dinophyceae</taxon>
        <taxon>Prorocentrales</taxon>
        <taxon>Prorocentraceae</taxon>
        <taxon>Prorocentrum</taxon>
    </lineage>
</organism>
<keyword evidence="1" id="KW-1133">Transmembrane helix</keyword>
<name>A0ABN9PGL3_9DINO</name>
<protein>
    <submittedName>
        <fullName evidence="2">Uncharacterized protein</fullName>
    </submittedName>
</protein>
<dbReference type="EMBL" id="CAUYUJ010000709">
    <property type="protein sequence ID" value="CAK0792092.1"/>
    <property type="molecule type" value="Genomic_DNA"/>
</dbReference>
<evidence type="ECO:0000313" key="3">
    <source>
        <dbReference type="Proteomes" id="UP001189429"/>
    </source>
</evidence>
<feature type="transmembrane region" description="Helical" evidence="1">
    <location>
        <begin position="215"/>
        <end position="237"/>
    </location>
</feature>
<gene>
    <name evidence="2" type="ORF">PCOR1329_LOCUS2795</name>
</gene>
<feature type="transmembrane region" description="Helical" evidence="1">
    <location>
        <begin position="249"/>
        <end position="274"/>
    </location>
</feature>
<comment type="caution">
    <text evidence="2">The sequence shown here is derived from an EMBL/GenBank/DDBJ whole genome shotgun (WGS) entry which is preliminary data.</text>
</comment>
<keyword evidence="1" id="KW-0472">Membrane</keyword>